<evidence type="ECO:0000256" key="2">
    <source>
        <dbReference type="SAM" id="Phobius"/>
    </source>
</evidence>
<evidence type="ECO:0000313" key="5">
    <source>
        <dbReference type="EMBL" id="TDP93500.1"/>
    </source>
</evidence>
<keyword evidence="6" id="KW-1185">Reference proteome</keyword>
<evidence type="ECO:0000256" key="1">
    <source>
        <dbReference type="SAM" id="MobiDB-lite"/>
    </source>
</evidence>
<dbReference type="Gene3D" id="2.60.40.10">
    <property type="entry name" value="Immunoglobulins"/>
    <property type="match status" value="2"/>
</dbReference>
<accession>A0A4R6S1U2</accession>
<gene>
    <name evidence="5" type="ORF">EDF62_1481</name>
</gene>
<comment type="caution">
    <text evidence="5">The sequence shown here is derived from an EMBL/GenBank/DDBJ whole genome shotgun (WGS) entry which is preliminary data.</text>
</comment>
<dbReference type="GO" id="GO:0005975">
    <property type="term" value="P:carbohydrate metabolic process"/>
    <property type="evidence" value="ECO:0007669"/>
    <property type="project" value="UniProtKB-ARBA"/>
</dbReference>
<feature type="region of interest" description="Disordered" evidence="1">
    <location>
        <begin position="397"/>
        <end position="427"/>
    </location>
</feature>
<dbReference type="AlphaFoldDB" id="A0A4R6S1U2"/>
<keyword evidence="2" id="KW-0812">Transmembrane</keyword>
<feature type="transmembrane region" description="Helical" evidence="2">
    <location>
        <begin position="448"/>
        <end position="467"/>
    </location>
</feature>
<dbReference type="Proteomes" id="UP000295601">
    <property type="component" value="Unassembled WGS sequence"/>
</dbReference>
<organism evidence="5 6">
    <name type="scientific">Leucobacter luti</name>
    <dbReference type="NCBI Taxonomy" id="340320"/>
    <lineage>
        <taxon>Bacteria</taxon>
        <taxon>Bacillati</taxon>
        <taxon>Actinomycetota</taxon>
        <taxon>Actinomycetes</taxon>
        <taxon>Micrococcales</taxon>
        <taxon>Microbacteriaceae</taxon>
        <taxon>Leucobacter</taxon>
    </lineage>
</organism>
<sequence>MFAAPAQAITFSDPKSIVLGCAGARYTYGASQVDRDNTGQGAEQYQTRVTDGDGNILFGADIRLPLGGVQSGTSGSLAYTQAPTRNPITFSITTLAGNGLPEHINWTASGNCSTLPSQHAPVVVDPSLIGVFGTAVHGSFADYASDADGEELSYAILTPSTHGTLTLDDDGVYSYRATSPGIDTWVVSVSDGTGNVTPMTVTFTNLYSPTLGLTVSPTPASFGDTVTIAAQLSVFDGRSPSGMIEFLTGENTLGTVALEPDDAGRAELQLPDLPAGSYELTARYAGDGAYREASSSAVAASIERAGTSTSLALAAATVGVGDPAVFTATVAGGAPSGNVEFFAGGESLGVVELNGAVAKLETTALPAGKHVISAAYAGDVNYMASSRSPGATLTVVAGGVAPKPEPEPKPEPGNPERPEPKPAAAPKIAVQPTLPAAGRLAATGAADVTIPLATAVLLAGAGSLVLARRRRARP</sequence>
<dbReference type="Pfam" id="PF16640">
    <property type="entry name" value="Big_3_5"/>
    <property type="match status" value="2"/>
</dbReference>
<feature type="domain" description="Bacterial Ig-like" evidence="3">
    <location>
        <begin position="213"/>
        <end position="301"/>
    </location>
</feature>
<proteinExistence type="predicted"/>
<evidence type="ECO:0000259" key="4">
    <source>
        <dbReference type="Pfam" id="PF17803"/>
    </source>
</evidence>
<protein>
    <submittedName>
        <fullName evidence="5">Ig-like domain-containing protein</fullName>
    </submittedName>
</protein>
<feature type="domain" description="RapA2 cadherin-like" evidence="4">
    <location>
        <begin position="116"/>
        <end position="175"/>
    </location>
</feature>
<dbReference type="InterPro" id="IPR013783">
    <property type="entry name" value="Ig-like_fold"/>
</dbReference>
<dbReference type="Pfam" id="PF17803">
    <property type="entry name" value="Cadherin_4"/>
    <property type="match status" value="1"/>
</dbReference>
<reference evidence="5 6" key="1">
    <citation type="submission" date="2019-03" db="EMBL/GenBank/DDBJ databases">
        <title>Genomic analyses of the natural microbiome of Caenorhabditis elegans.</title>
        <authorList>
            <person name="Samuel B."/>
        </authorList>
    </citation>
    <scope>NUCLEOTIDE SEQUENCE [LARGE SCALE GENOMIC DNA]</scope>
    <source>
        <strain evidence="5 6">JUb18</strain>
    </source>
</reference>
<feature type="domain" description="Bacterial Ig-like" evidence="3">
    <location>
        <begin position="314"/>
        <end position="395"/>
    </location>
</feature>
<keyword evidence="2" id="KW-0472">Membrane</keyword>
<dbReference type="InterPro" id="IPR040853">
    <property type="entry name" value="RapA2_cadherin-like"/>
</dbReference>
<feature type="compositionally biased region" description="Basic and acidic residues" evidence="1">
    <location>
        <begin position="404"/>
        <end position="420"/>
    </location>
</feature>
<dbReference type="InterPro" id="IPR032109">
    <property type="entry name" value="Big_3_5"/>
</dbReference>
<evidence type="ECO:0000259" key="3">
    <source>
        <dbReference type="Pfam" id="PF16640"/>
    </source>
</evidence>
<keyword evidence="2" id="KW-1133">Transmembrane helix</keyword>
<evidence type="ECO:0000313" key="6">
    <source>
        <dbReference type="Proteomes" id="UP000295601"/>
    </source>
</evidence>
<name>A0A4R6S1U2_9MICO</name>
<dbReference type="EMBL" id="SNYA01000003">
    <property type="protein sequence ID" value="TDP93500.1"/>
    <property type="molecule type" value="Genomic_DNA"/>
</dbReference>